<protein>
    <recommendedName>
        <fullName evidence="13">NADH-cytochrome b5 reductase</fullName>
        <ecNumber evidence="13">1.6.2.2</ecNumber>
    </recommendedName>
</protein>
<feature type="binding site" evidence="12">
    <location>
        <position position="127"/>
    </location>
    <ligand>
        <name>FAD</name>
        <dbReference type="ChEBI" id="CHEBI:57692"/>
    </ligand>
</feature>
<keyword evidence="17" id="KW-1185">Reference proteome</keyword>
<proteinExistence type="inferred from homology"/>
<dbReference type="InterPro" id="IPR039261">
    <property type="entry name" value="FNR_nucleotide-bd"/>
</dbReference>
<keyword evidence="6" id="KW-0752">Steroid biosynthesis</keyword>
<evidence type="ECO:0000256" key="9">
    <source>
        <dbReference type="ARBA" id="ARBA00023027"/>
    </source>
</evidence>
<feature type="binding site" evidence="12">
    <location>
        <position position="94"/>
    </location>
    <ligand>
        <name>FAD</name>
        <dbReference type="ChEBI" id="CHEBI:57692"/>
    </ligand>
</feature>
<evidence type="ECO:0000259" key="15">
    <source>
        <dbReference type="PROSITE" id="PS51384"/>
    </source>
</evidence>
<comment type="caution">
    <text evidence="16">The sequence shown here is derived from an EMBL/GenBank/DDBJ whole genome shotgun (WGS) entry which is preliminary data.</text>
</comment>
<dbReference type="GO" id="GO:0005739">
    <property type="term" value="C:mitochondrion"/>
    <property type="evidence" value="ECO:0007669"/>
    <property type="project" value="TreeGrafter"/>
</dbReference>
<keyword evidence="8" id="KW-0756">Sterol biosynthesis</keyword>
<dbReference type="Gene3D" id="2.40.30.10">
    <property type="entry name" value="Translation factors"/>
    <property type="match status" value="1"/>
</dbReference>
<feature type="binding site" evidence="12">
    <location>
        <position position="92"/>
    </location>
    <ligand>
        <name>FAD</name>
        <dbReference type="ChEBI" id="CHEBI:57692"/>
    </ligand>
</feature>
<sequence length="302" mass="34584">MENTSTKDIVIVTAVAAVIGAAYILFNRKWKPKVLLKNAEEKYSVTLMEKIPLTHDVRKFRFKLPANDMELGLPLGQHIYLLVTIDNKLVIRPYTPTSDEHQKGYFDLVVKVYFKNVHPKFPDGGKMSQYLESMAVGDEMVIRGPNGLINYLRKGQFAVKKNKTSAPEMKYYKNVGMIAGGTGLTPMLQIISHALKDPRDYTKFFLLYANQTEKDIILREDLENLQACYPDRFKLWYTVDKAETTDWKYSTGFISDEMIKNHMPPADNDSCILLCGPPPMINFACNPNLDKLGYMLQNRFTF</sequence>
<dbReference type="InterPro" id="IPR001834">
    <property type="entry name" value="CBR-like"/>
</dbReference>
<dbReference type="Proteomes" id="UP000288716">
    <property type="component" value="Unassembled WGS sequence"/>
</dbReference>
<evidence type="ECO:0000256" key="3">
    <source>
        <dbReference type="ARBA" id="ARBA00022516"/>
    </source>
</evidence>
<dbReference type="EMBL" id="NCKV01000596">
    <property type="protein sequence ID" value="RWS30200.1"/>
    <property type="molecule type" value="Genomic_DNA"/>
</dbReference>
<dbReference type="SUPFAM" id="SSF63380">
    <property type="entry name" value="Riboflavin synthase domain-like"/>
    <property type="match status" value="1"/>
</dbReference>
<feature type="domain" description="FAD-binding FR-type" evidence="15">
    <location>
        <begin position="40"/>
        <end position="152"/>
    </location>
</feature>
<dbReference type="Pfam" id="PF00175">
    <property type="entry name" value="NAD_binding_1"/>
    <property type="match status" value="1"/>
</dbReference>
<keyword evidence="14" id="KW-1133">Transmembrane helix</keyword>
<dbReference type="PRINTS" id="PR00406">
    <property type="entry name" value="CYTB5RDTASE"/>
</dbReference>
<keyword evidence="14" id="KW-0812">Transmembrane</keyword>
<dbReference type="Pfam" id="PF00970">
    <property type="entry name" value="FAD_binding_6"/>
    <property type="match status" value="1"/>
</dbReference>
<dbReference type="PRINTS" id="PR00371">
    <property type="entry name" value="FPNCR"/>
</dbReference>
<gene>
    <name evidence="16" type="ORF">B4U80_06354</name>
</gene>
<evidence type="ECO:0000313" key="16">
    <source>
        <dbReference type="EMBL" id="RWS30200.1"/>
    </source>
</evidence>
<dbReference type="GO" id="GO:0090524">
    <property type="term" value="F:cytochrome-b5 reductase activity, acting on NADH"/>
    <property type="evidence" value="ECO:0007669"/>
    <property type="project" value="UniProtKB-EC"/>
</dbReference>
<keyword evidence="14" id="KW-0472">Membrane</keyword>
<keyword evidence="7 13" id="KW-0560">Oxidoreductase</keyword>
<dbReference type="PANTHER" id="PTHR19370">
    <property type="entry name" value="NADH-CYTOCHROME B5 REDUCTASE"/>
    <property type="match status" value="1"/>
</dbReference>
<evidence type="ECO:0000256" key="6">
    <source>
        <dbReference type="ARBA" id="ARBA00022955"/>
    </source>
</evidence>
<evidence type="ECO:0000256" key="13">
    <source>
        <dbReference type="RuleBase" id="RU361226"/>
    </source>
</evidence>
<evidence type="ECO:0000313" key="17">
    <source>
        <dbReference type="Proteomes" id="UP000288716"/>
    </source>
</evidence>
<keyword evidence="6" id="KW-0443">Lipid metabolism</keyword>
<feature type="binding site" evidence="12">
    <location>
        <position position="185"/>
    </location>
    <ligand>
        <name>FAD</name>
        <dbReference type="ChEBI" id="CHEBI:57692"/>
    </ligand>
</feature>
<feature type="binding site" evidence="12">
    <location>
        <position position="126"/>
    </location>
    <ligand>
        <name>FAD</name>
        <dbReference type="ChEBI" id="CHEBI:57692"/>
    </ligand>
</feature>
<name>A0A443SRN7_9ACAR</name>
<evidence type="ECO:0000256" key="4">
    <source>
        <dbReference type="ARBA" id="ARBA00022630"/>
    </source>
</evidence>
<evidence type="ECO:0000256" key="2">
    <source>
        <dbReference type="ARBA" id="ARBA00006105"/>
    </source>
</evidence>
<evidence type="ECO:0000256" key="12">
    <source>
        <dbReference type="PIRSR" id="PIRSR601834-1"/>
    </source>
</evidence>
<keyword evidence="11" id="KW-0753">Steroid metabolism</keyword>
<feature type="binding site" evidence="12">
    <location>
        <position position="93"/>
    </location>
    <ligand>
        <name>FAD</name>
        <dbReference type="ChEBI" id="CHEBI:57692"/>
    </ligand>
</feature>
<dbReference type="OrthoDB" id="432685at2759"/>
<dbReference type="InterPro" id="IPR008333">
    <property type="entry name" value="Cbr1-like_FAD-bd_dom"/>
</dbReference>
<organism evidence="16 17">
    <name type="scientific">Leptotrombidium deliense</name>
    <dbReference type="NCBI Taxonomy" id="299467"/>
    <lineage>
        <taxon>Eukaryota</taxon>
        <taxon>Metazoa</taxon>
        <taxon>Ecdysozoa</taxon>
        <taxon>Arthropoda</taxon>
        <taxon>Chelicerata</taxon>
        <taxon>Arachnida</taxon>
        <taxon>Acari</taxon>
        <taxon>Acariformes</taxon>
        <taxon>Trombidiformes</taxon>
        <taxon>Prostigmata</taxon>
        <taxon>Anystina</taxon>
        <taxon>Parasitengona</taxon>
        <taxon>Trombiculoidea</taxon>
        <taxon>Trombiculidae</taxon>
        <taxon>Leptotrombidium</taxon>
    </lineage>
</organism>
<evidence type="ECO:0000256" key="11">
    <source>
        <dbReference type="ARBA" id="ARBA00023221"/>
    </source>
</evidence>
<feature type="binding site" evidence="12">
    <location>
        <position position="114"/>
    </location>
    <ligand>
        <name>FAD</name>
        <dbReference type="ChEBI" id="CHEBI:57692"/>
    </ligand>
</feature>
<dbReference type="AlphaFoldDB" id="A0A443SRN7"/>
<dbReference type="Gene3D" id="3.40.50.80">
    <property type="entry name" value="Nucleotide-binding domain of ferredoxin-NADP reductase (FNR) module"/>
    <property type="match status" value="1"/>
</dbReference>
<evidence type="ECO:0000256" key="10">
    <source>
        <dbReference type="ARBA" id="ARBA00023166"/>
    </source>
</evidence>
<dbReference type="FunFam" id="3.40.50.80:FF:000005">
    <property type="entry name" value="NADH-cytochrome b5 reductase"/>
    <property type="match status" value="1"/>
</dbReference>
<keyword evidence="10" id="KW-1207">Sterol metabolism</keyword>
<dbReference type="PROSITE" id="PS51384">
    <property type="entry name" value="FAD_FR"/>
    <property type="match status" value="1"/>
</dbReference>
<feature type="binding site" evidence="12">
    <location>
        <position position="111"/>
    </location>
    <ligand>
        <name>FAD</name>
        <dbReference type="ChEBI" id="CHEBI:57692"/>
    </ligand>
</feature>
<dbReference type="EC" id="1.6.2.2" evidence="13"/>
<dbReference type="SUPFAM" id="SSF52343">
    <property type="entry name" value="Ferredoxin reductase-like, C-terminal NADP-linked domain"/>
    <property type="match status" value="1"/>
</dbReference>
<evidence type="ECO:0000256" key="14">
    <source>
        <dbReference type="SAM" id="Phobius"/>
    </source>
</evidence>
<dbReference type="InterPro" id="IPR001709">
    <property type="entry name" value="Flavoprot_Pyr_Nucl_cyt_Rdtase"/>
</dbReference>
<comment type="similarity">
    <text evidence="2 13">Belongs to the flavoprotein pyridine nucleotide cytochrome reductase family.</text>
</comment>
<feature type="binding site" evidence="12">
    <location>
        <position position="109"/>
    </location>
    <ligand>
        <name>FAD</name>
        <dbReference type="ChEBI" id="CHEBI:57692"/>
    </ligand>
</feature>
<reference evidence="16 17" key="1">
    <citation type="journal article" date="2018" name="Gigascience">
        <title>Genomes of trombidid mites reveal novel predicted allergens and laterally-transferred genes associated with secondary metabolism.</title>
        <authorList>
            <person name="Dong X."/>
            <person name="Chaisiri K."/>
            <person name="Xia D."/>
            <person name="Armstrong S.D."/>
            <person name="Fang Y."/>
            <person name="Donnelly M.J."/>
            <person name="Kadowaki T."/>
            <person name="McGarry J.W."/>
            <person name="Darby A.C."/>
            <person name="Makepeace B.L."/>
        </authorList>
    </citation>
    <scope>NUCLEOTIDE SEQUENCE [LARGE SCALE GENOMIC DNA]</scope>
    <source>
        <strain evidence="16">UoL-UT</strain>
    </source>
</reference>
<dbReference type="VEuPathDB" id="VectorBase:LDEU001836"/>
<feature type="transmembrane region" description="Helical" evidence="14">
    <location>
        <begin position="6"/>
        <end position="26"/>
    </location>
</feature>
<comment type="catalytic activity">
    <reaction evidence="13">
        <text>2 Fe(III)-[cytochrome b5] + NADH = 2 Fe(II)-[cytochrome b5] + NAD(+) + H(+)</text>
        <dbReference type="Rhea" id="RHEA:46680"/>
        <dbReference type="Rhea" id="RHEA-COMP:10438"/>
        <dbReference type="Rhea" id="RHEA-COMP:10439"/>
        <dbReference type="ChEBI" id="CHEBI:15378"/>
        <dbReference type="ChEBI" id="CHEBI:29033"/>
        <dbReference type="ChEBI" id="CHEBI:29034"/>
        <dbReference type="ChEBI" id="CHEBI:57540"/>
        <dbReference type="ChEBI" id="CHEBI:57945"/>
        <dbReference type="EC" id="1.6.2.2"/>
    </reaction>
</comment>
<dbReference type="GO" id="GO:0071949">
    <property type="term" value="F:FAD binding"/>
    <property type="evidence" value="ECO:0007669"/>
    <property type="project" value="TreeGrafter"/>
</dbReference>
<dbReference type="STRING" id="299467.A0A443SRN7"/>
<dbReference type="InterPro" id="IPR001433">
    <property type="entry name" value="OxRdtase_FAD/NAD-bd"/>
</dbReference>
<evidence type="ECO:0000256" key="5">
    <source>
        <dbReference type="ARBA" id="ARBA00022827"/>
    </source>
</evidence>
<comment type="cofactor">
    <cofactor evidence="1 12 13">
        <name>FAD</name>
        <dbReference type="ChEBI" id="CHEBI:57692"/>
    </cofactor>
</comment>
<dbReference type="PANTHER" id="PTHR19370:SF185">
    <property type="entry name" value="NADH-CYTOCHROME B5 REDUCTASE"/>
    <property type="match status" value="1"/>
</dbReference>
<keyword evidence="5 12" id="KW-0274">FAD</keyword>
<dbReference type="GO" id="GO:0016126">
    <property type="term" value="P:sterol biosynthetic process"/>
    <property type="evidence" value="ECO:0007669"/>
    <property type="project" value="UniProtKB-KW"/>
</dbReference>
<keyword evidence="3" id="KW-0444">Lipid biosynthesis</keyword>
<feature type="binding site" evidence="12">
    <location>
        <position position="128"/>
    </location>
    <ligand>
        <name>FAD</name>
        <dbReference type="ChEBI" id="CHEBI:57692"/>
    </ligand>
</feature>
<dbReference type="FunFam" id="2.40.30.10:FF:000021">
    <property type="entry name" value="NADH-cytochrome b5 reductase"/>
    <property type="match status" value="1"/>
</dbReference>
<evidence type="ECO:0000256" key="7">
    <source>
        <dbReference type="ARBA" id="ARBA00023002"/>
    </source>
</evidence>
<evidence type="ECO:0000256" key="8">
    <source>
        <dbReference type="ARBA" id="ARBA00023011"/>
    </source>
</evidence>
<keyword evidence="4 12" id="KW-0285">Flavoprotein</keyword>
<evidence type="ECO:0000256" key="1">
    <source>
        <dbReference type="ARBA" id="ARBA00001974"/>
    </source>
</evidence>
<keyword evidence="9 13" id="KW-0520">NAD</keyword>
<accession>A0A443SRN7</accession>
<dbReference type="InterPro" id="IPR017927">
    <property type="entry name" value="FAD-bd_FR_type"/>
</dbReference>
<dbReference type="CDD" id="cd06183">
    <property type="entry name" value="cyt_b5_reduct_like"/>
    <property type="match status" value="1"/>
</dbReference>
<dbReference type="InterPro" id="IPR017938">
    <property type="entry name" value="Riboflavin_synthase-like_b-brl"/>
</dbReference>